<evidence type="ECO:0000256" key="2">
    <source>
        <dbReference type="ARBA" id="ARBA00015816"/>
    </source>
</evidence>
<gene>
    <name evidence="11" type="ORF">A4R43_04630</name>
</gene>
<reference evidence="11 12" key="1">
    <citation type="submission" date="2016-04" db="EMBL/GenBank/DDBJ databases">
        <title>Complete genome sequence and analysis of deep-sea sediment isolate, Amycolatopsis sp. WP1.</title>
        <authorList>
            <person name="Wang H."/>
            <person name="Chen S."/>
            <person name="Wu Q."/>
        </authorList>
    </citation>
    <scope>NUCLEOTIDE SEQUENCE [LARGE SCALE GENOMIC DNA]</scope>
    <source>
        <strain evidence="11 12">WP1</strain>
    </source>
</reference>
<dbReference type="PANTHER" id="PTHR10134">
    <property type="entry name" value="CYTOCHROME B-C1 COMPLEX SUBUNIT RIESKE, MITOCHONDRIAL"/>
    <property type="match status" value="1"/>
</dbReference>
<dbReference type="InterPro" id="IPR036922">
    <property type="entry name" value="Rieske_2Fe-2S_sf"/>
</dbReference>
<dbReference type="PROSITE" id="PS51318">
    <property type="entry name" value="TAT"/>
    <property type="match status" value="1"/>
</dbReference>
<dbReference type="PRINTS" id="PR00162">
    <property type="entry name" value="RIESKE"/>
</dbReference>
<keyword evidence="7" id="KW-1015">Disulfide bond</keyword>
<dbReference type="EMBL" id="CP015163">
    <property type="protein sequence ID" value="AXB41900.1"/>
    <property type="molecule type" value="Genomic_DNA"/>
</dbReference>
<dbReference type="InterPro" id="IPR006311">
    <property type="entry name" value="TAT_signal"/>
</dbReference>
<comment type="function">
    <text evidence="1">Iron-sulfur subunit of the cytochrome bc1 complex, an essential component of the respiratory electron transport chain required for ATP synthesis. The bc1 complex catalyzes the oxidation of menaquinol and the reduction of cytochrome c in the respiratory chain. The bc1 complex operates through a Q-cycle mechanism that couples electron transfer to generation of the proton gradient that drives ATP synthesis.</text>
</comment>
<comment type="cofactor">
    <cofactor evidence="9">
        <name>[2Fe-2S] cluster</name>
        <dbReference type="ChEBI" id="CHEBI:190135"/>
    </cofactor>
</comment>
<dbReference type="SUPFAM" id="SSF50022">
    <property type="entry name" value="ISP domain"/>
    <property type="match status" value="1"/>
</dbReference>
<keyword evidence="12" id="KW-1185">Reference proteome</keyword>
<dbReference type="GO" id="GO:0016020">
    <property type="term" value="C:membrane"/>
    <property type="evidence" value="ECO:0007669"/>
    <property type="project" value="InterPro"/>
</dbReference>
<keyword evidence="6" id="KW-0411">Iron-sulfur</keyword>
<dbReference type="AlphaFoldDB" id="A0A344L1H6"/>
<organism evidence="11 12">
    <name type="scientific">Amycolatopsis albispora</name>
    <dbReference type="NCBI Taxonomy" id="1804986"/>
    <lineage>
        <taxon>Bacteria</taxon>
        <taxon>Bacillati</taxon>
        <taxon>Actinomycetota</taxon>
        <taxon>Actinomycetes</taxon>
        <taxon>Pseudonocardiales</taxon>
        <taxon>Pseudonocardiaceae</taxon>
        <taxon>Amycolatopsis</taxon>
    </lineage>
</organism>
<evidence type="ECO:0000313" key="11">
    <source>
        <dbReference type="EMBL" id="AXB41900.1"/>
    </source>
</evidence>
<feature type="domain" description="Rieske" evidence="10">
    <location>
        <begin position="44"/>
        <end position="137"/>
    </location>
</feature>
<evidence type="ECO:0000313" key="12">
    <source>
        <dbReference type="Proteomes" id="UP000250434"/>
    </source>
</evidence>
<evidence type="ECO:0000256" key="9">
    <source>
        <dbReference type="ARBA" id="ARBA00034078"/>
    </source>
</evidence>
<evidence type="ECO:0000256" key="8">
    <source>
        <dbReference type="ARBA" id="ARBA00029586"/>
    </source>
</evidence>
<evidence type="ECO:0000256" key="3">
    <source>
        <dbReference type="ARBA" id="ARBA00022714"/>
    </source>
</evidence>
<dbReference type="Gene3D" id="2.102.10.10">
    <property type="entry name" value="Rieske [2Fe-2S] iron-sulphur domain"/>
    <property type="match status" value="1"/>
</dbReference>
<keyword evidence="4" id="KW-0479">Metal-binding</keyword>
<keyword evidence="3" id="KW-0001">2Fe-2S</keyword>
<sequence length="138" mass="13464">MTAEQHTRRTVLVTGAAVAGVAAGTAALTACGTDDAPSTAAGGGGLVALADIPVGEAKAVKSGDQEIIVARPTDATAVAFSAVCTHQGCAVKAEGKDLTCPCHGSVFDALTGEVRQGPAETPLPAVAVKVENGQVLSA</sequence>
<evidence type="ECO:0000256" key="6">
    <source>
        <dbReference type="ARBA" id="ARBA00023014"/>
    </source>
</evidence>
<dbReference type="RefSeq" id="WP_113691166.1">
    <property type="nucleotide sequence ID" value="NZ_CP015163.1"/>
</dbReference>
<dbReference type="KEGG" id="aab:A4R43_04630"/>
<evidence type="ECO:0000256" key="1">
    <source>
        <dbReference type="ARBA" id="ARBA00002494"/>
    </source>
</evidence>
<evidence type="ECO:0000256" key="5">
    <source>
        <dbReference type="ARBA" id="ARBA00023004"/>
    </source>
</evidence>
<dbReference type="InterPro" id="IPR017941">
    <property type="entry name" value="Rieske_2Fe-2S"/>
</dbReference>
<dbReference type="Proteomes" id="UP000250434">
    <property type="component" value="Chromosome"/>
</dbReference>
<evidence type="ECO:0000256" key="7">
    <source>
        <dbReference type="ARBA" id="ARBA00023157"/>
    </source>
</evidence>
<dbReference type="InterPro" id="IPR014349">
    <property type="entry name" value="Rieske_Fe-S_prot"/>
</dbReference>
<dbReference type="GO" id="GO:0051537">
    <property type="term" value="F:2 iron, 2 sulfur cluster binding"/>
    <property type="evidence" value="ECO:0007669"/>
    <property type="project" value="UniProtKB-KW"/>
</dbReference>
<evidence type="ECO:0000259" key="10">
    <source>
        <dbReference type="PROSITE" id="PS51296"/>
    </source>
</evidence>
<dbReference type="PROSITE" id="PS51296">
    <property type="entry name" value="RIESKE"/>
    <property type="match status" value="1"/>
</dbReference>
<dbReference type="CDD" id="cd03467">
    <property type="entry name" value="Rieske"/>
    <property type="match status" value="1"/>
</dbReference>
<keyword evidence="5" id="KW-0408">Iron</keyword>
<protein>
    <recommendedName>
        <fullName evidence="2">Cytochrome bc1 complex Rieske iron-sulfur subunit</fullName>
    </recommendedName>
    <alternativeName>
        <fullName evidence="8">Cytochrome bc1 reductase complex subunit QcrA</fullName>
    </alternativeName>
</protein>
<accession>A0A344L1H6</accession>
<dbReference type="Pfam" id="PF00355">
    <property type="entry name" value="Rieske"/>
    <property type="match status" value="1"/>
</dbReference>
<dbReference type="OrthoDB" id="25106at2"/>
<dbReference type="GO" id="GO:0016705">
    <property type="term" value="F:oxidoreductase activity, acting on paired donors, with incorporation or reduction of molecular oxygen"/>
    <property type="evidence" value="ECO:0007669"/>
    <property type="project" value="UniProtKB-ARBA"/>
</dbReference>
<dbReference type="GO" id="GO:0004497">
    <property type="term" value="F:monooxygenase activity"/>
    <property type="evidence" value="ECO:0007669"/>
    <property type="project" value="UniProtKB-ARBA"/>
</dbReference>
<proteinExistence type="predicted"/>
<dbReference type="GO" id="GO:0046872">
    <property type="term" value="F:metal ion binding"/>
    <property type="evidence" value="ECO:0007669"/>
    <property type="project" value="UniProtKB-KW"/>
</dbReference>
<name>A0A344L1H6_9PSEU</name>
<evidence type="ECO:0000256" key="4">
    <source>
        <dbReference type="ARBA" id="ARBA00022723"/>
    </source>
</evidence>
<dbReference type="InterPro" id="IPR005805">
    <property type="entry name" value="Rieske_Fe-S_prot_C"/>
</dbReference>